<name>A0A974PS77_9HYPH</name>
<sequence>MAAKTPHVRQRGTTFFVRIGVPKELREIVGKSELHESLGGNRREAERRSHAVLARFHGILDEARLKLAQGTDAPPRLSRALDTPSLARHHYQSELDLDAALRDAGAFASSGFDPAVYERIFAPAYMAALREVASGAAPDDKIAATIGWAIDAHARVKLVKAEPGTPEWRAIARTLAGVQIEVMKRTSERNAGEPEAEPAHPALKPDAQPAPAPRERVRILDLLDGYLAELRASGRGAEAEKRWTPGFKAFIKHLGHDDASRLTKADVVAWKDALLATMSPKTVRDTNIAALRAVFQWAVDNDRLKTNPAREVKVRVLKKVQNREKGFTLKEANAILKAARDHKPKPSDNPRTRESVPMTAAKRWVPWLCAHTGARVAEMTQLRKQDVREENGIAFVRIAPEAGSVKTGQYRDAPLHPQLIEMGFLDFVKAAPDGPLFYLDNPDRTGKSHPSKQIAGRLAMWVRALNVVSREVDPNHGWRHRLKTVARELGLDARVIDKIQGHAA</sequence>
<dbReference type="Gene3D" id="1.10.443.10">
    <property type="entry name" value="Intergrase catalytic core"/>
    <property type="match status" value="1"/>
</dbReference>
<feature type="region of interest" description="Disordered" evidence="5">
    <location>
        <begin position="186"/>
        <end position="212"/>
    </location>
</feature>
<evidence type="ECO:0000256" key="1">
    <source>
        <dbReference type="ARBA" id="ARBA00008857"/>
    </source>
</evidence>
<evidence type="ECO:0000256" key="3">
    <source>
        <dbReference type="ARBA" id="ARBA00023125"/>
    </source>
</evidence>
<dbReference type="InterPro" id="IPR010998">
    <property type="entry name" value="Integrase_recombinase_N"/>
</dbReference>
<evidence type="ECO:0000313" key="7">
    <source>
        <dbReference type="EMBL" id="QRG08818.1"/>
    </source>
</evidence>
<evidence type="ECO:0000313" key="8">
    <source>
        <dbReference type="Proteomes" id="UP000596427"/>
    </source>
</evidence>
<dbReference type="GO" id="GO:0006310">
    <property type="term" value="P:DNA recombination"/>
    <property type="evidence" value="ECO:0007669"/>
    <property type="project" value="UniProtKB-KW"/>
</dbReference>
<keyword evidence="8" id="KW-1185">Reference proteome</keyword>
<dbReference type="KEGG" id="xdi:EZH22_11355"/>
<dbReference type="InterPro" id="IPR013762">
    <property type="entry name" value="Integrase-like_cat_sf"/>
</dbReference>
<keyword evidence="2" id="KW-0229">DNA integration</keyword>
<dbReference type="InterPro" id="IPR050090">
    <property type="entry name" value="Tyrosine_recombinase_XerCD"/>
</dbReference>
<dbReference type="Proteomes" id="UP000596427">
    <property type="component" value="Chromosome"/>
</dbReference>
<dbReference type="Pfam" id="PF00589">
    <property type="entry name" value="Phage_integrase"/>
    <property type="match status" value="1"/>
</dbReference>
<gene>
    <name evidence="7" type="ORF">EZH22_11355</name>
</gene>
<proteinExistence type="inferred from homology"/>
<feature type="domain" description="Tyr recombinase" evidence="6">
    <location>
        <begin position="322"/>
        <end position="504"/>
    </location>
</feature>
<dbReference type="InterPro" id="IPR046668">
    <property type="entry name" value="DUF6538"/>
</dbReference>
<evidence type="ECO:0000256" key="4">
    <source>
        <dbReference type="ARBA" id="ARBA00023172"/>
    </source>
</evidence>
<organism evidence="7 8">
    <name type="scientific">Xanthobacter dioxanivorans</name>
    <dbReference type="NCBI Taxonomy" id="2528964"/>
    <lineage>
        <taxon>Bacteria</taxon>
        <taxon>Pseudomonadati</taxon>
        <taxon>Pseudomonadota</taxon>
        <taxon>Alphaproteobacteria</taxon>
        <taxon>Hyphomicrobiales</taxon>
        <taxon>Xanthobacteraceae</taxon>
        <taxon>Xanthobacter</taxon>
    </lineage>
</organism>
<keyword evidence="4" id="KW-0233">DNA recombination</keyword>
<dbReference type="RefSeq" id="WP_203195732.1">
    <property type="nucleotide sequence ID" value="NZ_CP063362.1"/>
</dbReference>
<dbReference type="PANTHER" id="PTHR30349">
    <property type="entry name" value="PHAGE INTEGRASE-RELATED"/>
    <property type="match status" value="1"/>
</dbReference>
<dbReference type="PROSITE" id="PS51898">
    <property type="entry name" value="TYR_RECOMBINASE"/>
    <property type="match status" value="1"/>
</dbReference>
<dbReference type="Gene3D" id="1.10.150.130">
    <property type="match status" value="1"/>
</dbReference>
<reference evidence="7 8" key="1">
    <citation type="submission" date="2020-10" db="EMBL/GenBank/DDBJ databases">
        <title>Degradation of 1,4-Dioxane by Xanthobacter sp. YN2, via a Novel Group-2 Soluble Di-Iron Monooxygenase.</title>
        <authorList>
            <person name="Ma F."/>
            <person name="Wang Y."/>
            <person name="Yang J."/>
            <person name="Guo H."/>
            <person name="Su D."/>
            <person name="Yu L."/>
        </authorList>
    </citation>
    <scope>NUCLEOTIDE SEQUENCE [LARGE SCALE GENOMIC DNA]</scope>
    <source>
        <strain evidence="7 8">YN2</strain>
    </source>
</reference>
<evidence type="ECO:0000256" key="5">
    <source>
        <dbReference type="SAM" id="MobiDB-lite"/>
    </source>
</evidence>
<dbReference type="GO" id="GO:0015074">
    <property type="term" value="P:DNA integration"/>
    <property type="evidence" value="ECO:0007669"/>
    <property type="project" value="UniProtKB-KW"/>
</dbReference>
<evidence type="ECO:0000259" key="6">
    <source>
        <dbReference type="PROSITE" id="PS51898"/>
    </source>
</evidence>
<protein>
    <recommendedName>
        <fullName evidence="6">Tyr recombinase domain-containing protein</fullName>
    </recommendedName>
</protein>
<dbReference type="SUPFAM" id="SSF56349">
    <property type="entry name" value="DNA breaking-rejoining enzymes"/>
    <property type="match status" value="1"/>
</dbReference>
<comment type="similarity">
    <text evidence="1">Belongs to the 'phage' integrase family.</text>
</comment>
<dbReference type="AlphaFoldDB" id="A0A974PS77"/>
<keyword evidence="3" id="KW-0238">DNA-binding</keyword>
<dbReference type="GO" id="GO:0003677">
    <property type="term" value="F:DNA binding"/>
    <property type="evidence" value="ECO:0007669"/>
    <property type="project" value="UniProtKB-KW"/>
</dbReference>
<dbReference type="Pfam" id="PF20172">
    <property type="entry name" value="DUF6538"/>
    <property type="match status" value="1"/>
</dbReference>
<dbReference type="InterPro" id="IPR011010">
    <property type="entry name" value="DNA_brk_join_enz"/>
</dbReference>
<dbReference type="PANTHER" id="PTHR30349:SF41">
    <property type="entry name" value="INTEGRASE_RECOMBINASE PROTEIN MJ0367-RELATED"/>
    <property type="match status" value="1"/>
</dbReference>
<dbReference type="EMBL" id="CP063362">
    <property type="protein sequence ID" value="QRG08818.1"/>
    <property type="molecule type" value="Genomic_DNA"/>
</dbReference>
<dbReference type="InterPro" id="IPR002104">
    <property type="entry name" value="Integrase_catalytic"/>
</dbReference>
<accession>A0A974PS77</accession>
<evidence type="ECO:0000256" key="2">
    <source>
        <dbReference type="ARBA" id="ARBA00022908"/>
    </source>
</evidence>